<sequence length="200" mass="22191">MSTFRHVLGLWLVPDFSAVERGEIPPPHVNYDALDTRDVAETLSKFNDCGEDVAISVPNDAVDQVTVQFRLTGRVAGSPQCEDFALELLNMAERTGYLDTRGCWAELHALPNRRHAPPPVLLLFVVSGDFDGVMVWSQQLRMRLGIRAADMLKQIAGDVADADYQGHLPSELAMYFGRIFGIPYRRECLVTGLASSPVPY</sequence>
<evidence type="ECO:0000313" key="2">
    <source>
        <dbReference type="Proteomes" id="UP000054851"/>
    </source>
</evidence>
<protein>
    <submittedName>
        <fullName evidence="1">Uncharacterized protein</fullName>
    </submittedName>
</protein>
<organism evidence="1 2">
    <name type="scientific">Caballeronia hypogeia</name>
    <dbReference type="NCBI Taxonomy" id="1777140"/>
    <lineage>
        <taxon>Bacteria</taxon>
        <taxon>Pseudomonadati</taxon>
        <taxon>Pseudomonadota</taxon>
        <taxon>Betaproteobacteria</taxon>
        <taxon>Burkholderiales</taxon>
        <taxon>Burkholderiaceae</taxon>
        <taxon>Caballeronia</taxon>
    </lineage>
</organism>
<proteinExistence type="predicted"/>
<name>A0A158ATC6_9BURK</name>
<dbReference type="AlphaFoldDB" id="A0A158ATC6"/>
<dbReference type="Proteomes" id="UP000054851">
    <property type="component" value="Unassembled WGS sequence"/>
</dbReference>
<dbReference type="EMBL" id="FCOA02000007">
    <property type="protein sequence ID" value="SAK61198.1"/>
    <property type="molecule type" value="Genomic_DNA"/>
</dbReference>
<dbReference type="RefSeq" id="WP_061167988.1">
    <property type="nucleotide sequence ID" value="NZ_FCOA02000007.1"/>
</dbReference>
<accession>A0A158ATC6</accession>
<dbReference type="OrthoDB" id="9129470at2"/>
<dbReference type="STRING" id="1777140.AWB79_02778"/>
<keyword evidence="2" id="KW-1185">Reference proteome</keyword>
<evidence type="ECO:0000313" key="1">
    <source>
        <dbReference type="EMBL" id="SAK61198.1"/>
    </source>
</evidence>
<gene>
    <name evidence="1" type="ORF">AWB79_02778</name>
</gene>
<comment type="caution">
    <text evidence="1">The sequence shown here is derived from an EMBL/GenBank/DDBJ whole genome shotgun (WGS) entry which is preliminary data.</text>
</comment>
<reference evidence="1" key="1">
    <citation type="submission" date="2016-01" db="EMBL/GenBank/DDBJ databases">
        <authorList>
            <person name="Peeters C."/>
        </authorList>
    </citation>
    <scope>NUCLEOTIDE SEQUENCE</scope>
    <source>
        <strain evidence="1">LMG 29322</strain>
    </source>
</reference>